<dbReference type="EMBL" id="PFBA01000014">
    <property type="protein sequence ID" value="PIT92569.1"/>
    <property type="molecule type" value="Genomic_DNA"/>
</dbReference>
<dbReference type="AlphaFoldDB" id="A0A2M6WIH0"/>
<comment type="caution">
    <text evidence="1">The sequence shown here is derived from an EMBL/GenBank/DDBJ whole genome shotgun (WGS) entry which is preliminary data.</text>
</comment>
<dbReference type="SUPFAM" id="SSF53756">
    <property type="entry name" value="UDP-Glycosyltransferase/glycogen phosphorylase"/>
    <property type="match status" value="1"/>
</dbReference>
<evidence type="ECO:0000313" key="1">
    <source>
        <dbReference type="EMBL" id="PIT92569.1"/>
    </source>
</evidence>
<name>A0A2M6WIH0_9BACT</name>
<dbReference type="Proteomes" id="UP000228635">
    <property type="component" value="Unassembled WGS sequence"/>
</dbReference>
<reference evidence="2" key="1">
    <citation type="submission" date="2017-09" db="EMBL/GenBank/DDBJ databases">
        <title>Depth-based differentiation of microbial function through sediment-hosted aquifers and enrichment of novel symbionts in the deep terrestrial subsurface.</title>
        <authorList>
            <person name="Probst A.J."/>
            <person name="Ladd B."/>
            <person name="Jarett J.K."/>
            <person name="Geller-Mcgrath D.E."/>
            <person name="Sieber C.M.K."/>
            <person name="Emerson J.B."/>
            <person name="Anantharaman K."/>
            <person name="Thomas B.C."/>
            <person name="Malmstrom R."/>
            <person name="Stieglmeier M."/>
            <person name="Klingl A."/>
            <person name="Woyke T."/>
            <person name="Ryan C.M."/>
            <person name="Banfield J.F."/>
        </authorList>
    </citation>
    <scope>NUCLEOTIDE SEQUENCE [LARGE SCALE GENOMIC DNA]</scope>
</reference>
<proteinExistence type="predicted"/>
<organism evidence="1 2">
    <name type="scientific">Candidatus Harrisonbacteria bacterium CG10_big_fil_rev_8_21_14_0_10_42_17</name>
    <dbReference type="NCBI Taxonomy" id="1974584"/>
    <lineage>
        <taxon>Bacteria</taxon>
        <taxon>Candidatus Harrisoniibacteriota</taxon>
    </lineage>
</organism>
<accession>A0A2M6WIH0</accession>
<evidence type="ECO:0008006" key="3">
    <source>
        <dbReference type="Google" id="ProtNLM"/>
    </source>
</evidence>
<evidence type="ECO:0000313" key="2">
    <source>
        <dbReference type="Proteomes" id="UP000228635"/>
    </source>
</evidence>
<sequence>MKTIFFTIATRARINFILRTDIFETLKERGFKLVIISPFGEDEKFISEFGGDNVIFEPLPCMGRLGLLVNFWRNTALEISHPILTQTRFVHSRIIRRFVKAKKNIVKIKGMVRRIILGMIPPQWRSNPKFWDGVEKFFIKNKHSRALFKKHQPSVVILASAGAEGIDTLFVTYAKRFNVPTVAVDNNIDVFEFRYFSTPRSITKWALFSNVQQEEAKKIQKIPADKLIITGPARYDHYFRNFKPMSRNDFFKQIGADPNKKLITYGAKTPKMFPHNDEVMNSIVNGIQSGTINKQSQLFVRFDSGHNPEQYNTLLEKIVWESADKKSHRNHVANLLYYSDVVISVGSTFNIEACFVHTPSIWIGFGDIQGKVKREDSYRLAYDIPLYDRILDTEAIKFVETPESLVEQIQKYLKDKTLDEEKRKVLVEQEYSITDGRSGERIANLIESISR</sequence>
<gene>
    <name evidence="1" type="ORF">COU08_01750</name>
</gene>
<protein>
    <recommendedName>
        <fullName evidence="3">Lipid-A-disaccharide synthase</fullName>
    </recommendedName>
</protein>